<sequence length="430" mass="47825">MATASPSLVARGLVPRQVIPHNGDVMAYIKEAIEEGDRLPNPPTIGSPDRPRVIRRALIIAPQYEETGKLPRYPGLPSTATDVKLIHEMLTRSGYEARNIRILCDVCDGFFGLADPTRENILSSLEWLVRDTYPEDYRFLHFSGHGDRILSDSKRGKEARIVKTNPETSVPGDYELDDNHVEPGRVEEQTIAVKERVYYNEGSGNQEATKNPIMHTRYTIELNSYLSKLPRHSTITCIMDVSQIMTKLSAHHTDADWVSKCCASGRILNLSGKLRGNGFRGKASTTIFSQLSELYGGEVLSNDQETNAVITSNVDTIVSALGNIISRIVGSSTESITMLENIPQRERAMDGVQAQIFAWSGCHQRQSAWDCTSSGRETGIFTHAFTQAYGNLTQANEPSNRFSYEELFEEVSHIVSTAKKPVPQFVQVSM</sequence>
<dbReference type="AlphaFoldDB" id="A0A5N5QAR2"/>
<dbReference type="GO" id="GO:0005737">
    <property type="term" value="C:cytoplasm"/>
    <property type="evidence" value="ECO:0007669"/>
    <property type="project" value="TreeGrafter"/>
</dbReference>
<comment type="similarity">
    <text evidence="1">Belongs to the peptidase C14B family.</text>
</comment>
<dbReference type="EMBL" id="SSOP01000356">
    <property type="protein sequence ID" value="KAB5588862.1"/>
    <property type="molecule type" value="Genomic_DNA"/>
</dbReference>
<evidence type="ECO:0000313" key="4">
    <source>
        <dbReference type="Proteomes" id="UP000383932"/>
    </source>
</evidence>
<dbReference type="PANTHER" id="PTHR48104">
    <property type="entry name" value="METACASPASE-4"/>
    <property type="match status" value="1"/>
</dbReference>
<dbReference type="InterPro" id="IPR011600">
    <property type="entry name" value="Pept_C14_caspase"/>
</dbReference>
<reference evidence="3 4" key="1">
    <citation type="journal article" date="2019" name="Fungal Biol. Biotechnol.">
        <title>Draft genome sequence of fastidious pathogen Ceratobasidium theobromae, which causes vascular-streak dieback in Theobroma cacao.</title>
        <authorList>
            <person name="Ali S.S."/>
            <person name="Asman A."/>
            <person name="Shao J."/>
            <person name="Firmansyah A.P."/>
            <person name="Susilo A.W."/>
            <person name="Rosmana A."/>
            <person name="McMahon P."/>
            <person name="Junaid M."/>
            <person name="Guest D."/>
            <person name="Kheng T.Y."/>
            <person name="Meinhardt L.W."/>
            <person name="Bailey B.A."/>
        </authorList>
    </citation>
    <scope>NUCLEOTIDE SEQUENCE [LARGE SCALE GENOMIC DNA]</scope>
    <source>
        <strain evidence="3 4">CT2</strain>
    </source>
</reference>
<name>A0A5N5QAR2_9AGAM</name>
<evidence type="ECO:0000259" key="2">
    <source>
        <dbReference type="Pfam" id="PF00656"/>
    </source>
</evidence>
<dbReference type="PANTHER" id="PTHR48104:SF30">
    <property type="entry name" value="METACASPASE-1"/>
    <property type="match status" value="1"/>
</dbReference>
<feature type="domain" description="Peptidase C14 caspase" evidence="2">
    <location>
        <begin position="281"/>
        <end position="428"/>
    </location>
</feature>
<keyword evidence="3" id="KW-0378">Hydrolase</keyword>
<organism evidence="3 4">
    <name type="scientific">Ceratobasidium theobromae</name>
    <dbReference type="NCBI Taxonomy" id="1582974"/>
    <lineage>
        <taxon>Eukaryota</taxon>
        <taxon>Fungi</taxon>
        <taxon>Dikarya</taxon>
        <taxon>Basidiomycota</taxon>
        <taxon>Agaricomycotina</taxon>
        <taxon>Agaricomycetes</taxon>
        <taxon>Cantharellales</taxon>
        <taxon>Ceratobasidiaceae</taxon>
        <taxon>Ceratobasidium</taxon>
    </lineage>
</organism>
<keyword evidence="3" id="KW-0645">Protease</keyword>
<dbReference type="GO" id="GO:0004197">
    <property type="term" value="F:cysteine-type endopeptidase activity"/>
    <property type="evidence" value="ECO:0007669"/>
    <property type="project" value="InterPro"/>
</dbReference>
<protein>
    <submittedName>
        <fullName evidence="3">ICE-like protease (Caspase) p20 domain containing protein</fullName>
    </submittedName>
</protein>
<dbReference type="InterPro" id="IPR050452">
    <property type="entry name" value="Metacaspase"/>
</dbReference>
<evidence type="ECO:0000313" key="3">
    <source>
        <dbReference type="EMBL" id="KAB5588862.1"/>
    </source>
</evidence>
<dbReference type="Gene3D" id="3.40.50.1460">
    <property type="match status" value="1"/>
</dbReference>
<evidence type="ECO:0000256" key="1">
    <source>
        <dbReference type="ARBA" id="ARBA00009005"/>
    </source>
</evidence>
<dbReference type="Proteomes" id="UP000383932">
    <property type="component" value="Unassembled WGS sequence"/>
</dbReference>
<dbReference type="OrthoDB" id="3223806at2759"/>
<gene>
    <name evidence="3" type="ORF">CTheo_7694</name>
</gene>
<accession>A0A5N5QAR2</accession>
<feature type="domain" description="Peptidase C14 caspase" evidence="2">
    <location>
        <begin position="55"/>
        <end position="162"/>
    </location>
</feature>
<proteinExistence type="inferred from homology"/>
<dbReference type="GO" id="GO:0006508">
    <property type="term" value="P:proteolysis"/>
    <property type="evidence" value="ECO:0007669"/>
    <property type="project" value="UniProtKB-KW"/>
</dbReference>
<keyword evidence="4" id="KW-1185">Reference proteome</keyword>
<comment type="caution">
    <text evidence="3">The sequence shown here is derived from an EMBL/GenBank/DDBJ whole genome shotgun (WGS) entry which is preliminary data.</text>
</comment>
<dbReference type="Pfam" id="PF00656">
    <property type="entry name" value="Peptidase_C14"/>
    <property type="match status" value="2"/>
</dbReference>